<reference evidence="6" key="1">
    <citation type="journal article" date="2020" name="Mol. Plant Microbe Interact.">
        <title>Genome Sequence of the Biocontrol Agent Coniothyrium minitans strain Conio (IMI 134523).</title>
        <authorList>
            <person name="Patel D."/>
            <person name="Shittu T.A."/>
            <person name="Baroncelli R."/>
            <person name="Muthumeenakshi S."/>
            <person name="Osborne T.H."/>
            <person name="Janganan T.K."/>
            <person name="Sreenivasaprasad S."/>
        </authorList>
    </citation>
    <scope>NUCLEOTIDE SEQUENCE</scope>
    <source>
        <strain evidence="6">Conio</strain>
    </source>
</reference>
<comment type="similarity">
    <text evidence="1">Belongs to the AB hydrolase superfamily. Lipase family. Class 3 subfamily.</text>
</comment>
<dbReference type="InterPro" id="IPR029058">
    <property type="entry name" value="AB_hydrolase_fold"/>
</dbReference>
<evidence type="ECO:0000256" key="4">
    <source>
        <dbReference type="SAM" id="MobiDB-lite"/>
    </source>
</evidence>
<dbReference type="Gene3D" id="3.40.50.1820">
    <property type="entry name" value="alpha/beta hydrolase"/>
    <property type="match status" value="1"/>
</dbReference>
<dbReference type="Pfam" id="PF01764">
    <property type="entry name" value="Lipase_3"/>
    <property type="match status" value="1"/>
</dbReference>
<protein>
    <submittedName>
        <fullName evidence="6">Vegetative cell wall protein gp1</fullName>
    </submittedName>
</protein>
<comment type="caution">
    <text evidence="6">The sequence shown here is derived from an EMBL/GenBank/DDBJ whole genome shotgun (WGS) entry which is preliminary data.</text>
</comment>
<dbReference type="InterPro" id="IPR051218">
    <property type="entry name" value="Sec_MonoDiacylglyc_Lipase"/>
</dbReference>
<dbReference type="AlphaFoldDB" id="A0A9P6G6C5"/>
<dbReference type="GO" id="GO:0006629">
    <property type="term" value="P:lipid metabolic process"/>
    <property type="evidence" value="ECO:0007669"/>
    <property type="project" value="InterPro"/>
</dbReference>
<dbReference type="Proteomes" id="UP000756921">
    <property type="component" value="Unassembled WGS sequence"/>
</dbReference>
<evidence type="ECO:0000256" key="1">
    <source>
        <dbReference type="ARBA" id="ARBA00043996"/>
    </source>
</evidence>
<feature type="domain" description="Fungal lipase-type" evidence="5">
    <location>
        <begin position="82"/>
        <end position="224"/>
    </location>
</feature>
<name>A0A9P6G6C5_9PLEO</name>
<dbReference type="EMBL" id="WJXW01000019">
    <property type="protein sequence ID" value="KAF9728569.1"/>
    <property type="molecule type" value="Genomic_DNA"/>
</dbReference>
<evidence type="ECO:0000256" key="2">
    <source>
        <dbReference type="ARBA" id="ARBA00047591"/>
    </source>
</evidence>
<dbReference type="PANTHER" id="PTHR45856:SF24">
    <property type="entry name" value="FUNGAL LIPASE-LIKE DOMAIN-CONTAINING PROTEIN"/>
    <property type="match status" value="1"/>
</dbReference>
<organism evidence="6 7">
    <name type="scientific">Paraphaeosphaeria minitans</name>
    <dbReference type="NCBI Taxonomy" id="565426"/>
    <lineage>
        <taxon>Eukaryota</taxon>
        <taxon>Fungi</taxon>
        <taxon>Dikarya</taxon>
        <taxon>Ascomycota</taxon>
        <taxon>Pezizomycotina</taxon>
        <taxon>Dothideomycetes</taxon>
        <taxon>Pleosporomycetidae</taxon>
        <taxon>Pleosporales</taxon>
        <taxon>Massarineae</taxon>
        <taxon>Didymosphaeriaceae</taxon>
        <taxon>Paraphaeosphaeria</taxon>
    </lineage>
</organism>
<evidence type="ECO:0000256" key="3">
    <source>
        <dbReference type="ARBA" id="ARBA00048461"/>
    </source>
</evidence>
<dbReference type="InterPro" id="IPR002921">
    <property type="entry name" value="Fungal_lipase-type"/>
</dbReference>
<sequence length="657" mass="73158">MNGRQNSQQTPHTQIGSNPPACSVQARSPHIVDTENKISVASLACSETAYNVAAVSLTTPSAALERIKISQHRTISQTWVTVVAVAGTRGLKDWVVNLKNSASEPDGILGGQRTMCHAGFLEAVRILIRPIARSLSAVEDGSTLLFTGHSAGAAIASLLYSHLKSTKNSPLAQTAAGFDTIHRIIFGAPPISTIPLPVHADERSDSRSSLFLSLINDGDPITKADMGYIANRWLKHFRHHSPLIRRSWDNHALDPGSGVAATPSRRMFANSGTLLSMRVEPARKSQISIRVVDNKELDEERVTTWKVHGIKIYRKRIAALLAAGEPIDYRRKDRQARISHTVTSRGEIHREEIMLNGARVSRLNRGYSITVSSTSAGFISAGNSLVEPSMSSLFRLPRELRDEVYLAVLYDADGLLYKKDKDGIARLCRRSAHQSSRKSILASLRRAFPGRAFPRSRAHRSEANQLKYVCKQLYKETKGLALPQNRIILEDSRSLNAMGQCIPLFRRWSMLRNVAIKCFSMTFESDCGKTMLIAILNYCMENVDVCVRVHIPYWSQADPNFVPRGLSYLSALRKETTLIKRLAQETSISYLLDDESKQIKMDVQVPPNLRWAPKEEEFNLSLFGRNARRHPWLSSPSARAVIEVLKELAEGWVVNGL</sequence>
<dbReference type="PANTHER" id="PTHR45856">
    <property type="entry name" value="ALPHA/BETA-HYDROLASES SUPERFAMILY PROTEIN"/>
    <property type="match status" value="1"/>
</dbReference>
<evidence type="ECO:0000313" key="6">
    <source>
        <dbReference type="EMBL" id="KAF9728569.1"/>
    </source>
</evidence>
<comment type="catalytic activity">
    <reaction evidence="3">
        <text>a monoacylglycerol + H2O = glycerol + a fatty acid + H(+)</text>
        <dbReference type="Rhea" id="RHEA:15245"/>
        <dbReference type="ChEBI" id="CHEBI:15377"/>
        <dbReference type="ChEBI" id="CHEBI:15378"/>
        <dbReference type="ChEBI" id="CHEBI:17408"/>
        <dbReference type="ChEBI" id="CHEBI:17754"/>
        <dbReference type="ChEBI" id="CHEBI:28868"/>
    </reaction>
</comment>
<dbReference type="CDD" id="cd00519">
    <property type="entry name" value="Lipase_3"/>
    <property type="match status" value="1"/>
</dbReference>
<keyword evidence="7" id="KW-1185">Reference proteome</keyword>
<feature type="compositionally biased region" description="Polar residues" evidence="4">
    <location>
        <begin position="1"/>
        <end position="17"/>
    </location>
</feature>
<feature type="region of interest" description="Disordered" evidence="4">
    <location>
        <begin position="1"/>
        <end position="27"/>
    </location>
</feature>
<evidence type="ECO:0000259" key="5">
    <source>
        <dbReference type="Pfam" id="PF01764"/>
    </source>
</evidence>
<proteinExistence type="inferred from homology"/>
<dbReference type="SUPFAM" id="SSF53474">
    <property type="entry name" value="alpha/beta-Hydrolases"/>
    <property type="match status" value="1"/>
</dbReference>
<evidence type="ECO:0000313" key="7">
    <source>
        <dbReference type="Proteomes" id="UP000756921"/>
    </source>
</evidence>
<dbReference type="OrthoDB" id="3791445at2759"/>
<comment type="catalytic activity">
    <reaction evidence="2">
        <text>a diacylglycerol + H2O = a monoacylglycerol + a fatty acid + H(+)</text>
        <dbReference type="Rhea" id="RHEA:32731"/>
        <dbReference type="ChEBI" id="CHEBI:15377"/>
        <dbReference type="ChEBI" id="CHEBI:15378"/>
        <dbReference type="ChEBI" id="CHEBI:17408"/>
        <dbReference type="ChEBI" id="CHEBI:18035"/>
        <dbReference type="ChEBI" id="CHEBI:28868"/>
    </reaction>
</comment>
<accession>A0A9P6G6C5</accession>
<gene>
    <name evidence="6" type="ORF">PMIN01_13397</name>
</gene>